<keyword evidence="2" id="KW-0378">Hydrolase</keyword>
<dbReference type="InterPro" id="IPR029058">
    <property type="entry name" value="AB_hydrolase_fold"/>
</dbReference>
<dbReference type="PRINTS" id="PR00111">
    <property type="entry name" value="ABHYDROLASE"/>
</dbReference>
<dbReference type="EMBL" id="CP095075">
    <property type="protein sequence ID" value="UOR13245.1"/>
    <property type="molecule type" value="Genomic_DNA"/>
</dbReference>
<dbReference type="InterPro" id="IPR000073">
    <property type="entry name" value="AB_hydrolase_1"/>
</dbReference>
<feature type="domain" description="AB hydrolase-1" evidence="1">
    <location>
        <begin position="47"/>
        <end position="123"/>
    </location>
</feature>
<dbReference type="SUPFAM" id="SSF53474">
    <property type="entry name" value="alpha/beta-Hydrolases"/>
    <property type="match status" value="1"/>
</dbReference>
<dbReference type="PANTHER" id="PTHR43433">
    <property type="entry name" value="HYDROLASE, ALPHA/BETA FOLD FAMILY PROTEIN"/>
    <property type="match status" value="1"/>
</dbReference>
<evidence type="ECO:0000313" key="2">
    <source>
        <dbReference type="EMBL" id="UOR13245.1"/>
    </source>
</evidence>
<dbReference type="Proteomes" id="UP000830326">
    <property type="component" value="Chromosome"/>
</dbReference>
<sequence>MAATLFDTAKGIVEYSYEGNGPTILLFKGGHCTRDTDLSHSSLTYEGYSLLTISRPGYDHTDISTGRSAEEFSQTVIKILDHLKIRKTSVIAVSSAGPTGIALAVHHPERVEKLIMESAVTVPWDIGSKRKAKVLFGPSEKFFWGSIKTLLRVVPDMVIKQMLEELTTENVDHFYDQLSPNDRRFIFDMLTTAQSGKGFSLDINHGVADMSKIQAPVLGMYSHKDNSVPYSQALLLKSTVPSCEIYDVKSDSHLIWIARVPKMCGTND</sequence>
<accession>A0ABY4HHA9</accession>
<name>A0ABY4HHA9_9BACI</name>
<reference evidence="2" key="1">
    <citation type="submission" date="2022-04" db="EMBL/GenBank/DDBJ databases">
        <title>Halobacillus sp. isolated from saltern.</title>
        <authorList>
            <person name="Won M."/>
            <person name="Lee C.-M."/>
            <person name="Woen H.-Y."/>
            <person name="Kwon S.-W."/>
        </authorList>
    </citation>
    <scope>NUCLEOTIDE SEQUENCE</scope>
    <source>
        <strain evidence="2">SSHM10-5</strain>
    </source>
</reference>
<dbReference type="PANTHER" id="PTHR43433:SF5">
    <property type="entry name" value="AB HYDROLASE-1 DOMAIN-CONTAINING PROTEIN"/>
    <property type="match status" value="1"/>
</dbReference>
<organism evidence="2 3">
    <name type="scientific">Halobacillus amylolyticus</name>
    <dbReference type="NCBI Taxonomy" id="2932259"/>
    <lineage>
        <taxon>Bacteria</taxon>
        <taxon>Bacillati</taxon>
        <taxon>Bacillota</taxon>
        <taxon>Bacilli</taxon>
        <taxon>Bacillales</taxon>
        <taxon>Bacillaceae</taxon>
        <taxon>Halobacillus</taxon>
    </lineage>
</organism>
<dbReference type="Pfam" id="PF00561">
    <property type="entry name" value="Abhydrolase_1"/>
    <property type="match status" value="1"/>
</dbReference>
<dbReference type="RefSeq" id="WP_245034737.1">
    <property type="nucleotide sequence ID" value="NZ_CP095075.1"/>
</dbReference>
<dbReference type="Gene3D" id="3.40.50.1820">
    <property type="entry name" value="alpha/beta hydrolase"/>
    <property type="match status" value="1"/>
</dbReference>
<evidence type="ECO:0000259" key="1">
    <source>
        <dbReference type="Pfam" id="PF00561"/>
    </source>
</evidence>
<protein>
    <submittedName>
        <fullName evidence="2">Alpha/beta hydrolase</fullName>
    </submittedName>
</protein>
<dbReference type="GO" id="GO:0016787">
    <property type="term" value="F:hydrolase activity"/>
    <property type="evidence" value="ECO:0007669"/>
    <property type="project" value="UniProtKB-KW"/>
</dbReference>
<evidence type="ECO:0000313" key="3">
    <source>
        <dbReference type="Proteomes" id="UP000830326"/>
    </source>
</evidence>
<proteinExistence type="predicted"/>
<gene>
    <name evidence="2" type="ORF">MUO15_07090</name>
</gene>
<keyword evidence="3" id="KW-1185">Reference proteome</keyword>
<dbReference type="InterPro" id="IPR050471">
    <property type="entry name" value="AB_hydrolase"/>
</dbReference>